<reference evidence="3" key="1">
    <citation type="submission" date="2020-01" db="EMBL/GenBank/DDBJ databases">
        <authorList>
            <person name="Mishra B."/>
        </authorList>
    </citation>
    <scope>NUCLEOTIDE SEQUENCE [LARGE SCALE GENOMIC DNA]</scope>
</reference>
<feature type="region of interest" description="Disordered" evidence="1">
    <location>
        <begin position="1"/>
        <end position="23"/>
    </location>
</feature>
<proteinExistence type="predicted"/>
<dbReference type="EMBL" id="CACVBM020001718">
    <property type="protein sequence ID" value="CAA7058121.1"/>
    <property type="molecule type" value="Genomic_DNA"/>
</dbReference>
<feature type="compositionally biased region" description="Acidic residues" evidence="1">
    <location>
        <begin position="573"/>
        <end position="585"/>
    </location>
</feature>
<sequence>MRIEGEKGVKTQSAPKHWPRTRKNFGRAISIGPTVRSSREGIACSAGFTLLRDRNVRATRTNREEGAIGRILYRNGPTVPVDPGNKRSASAEISRQTIWPTKSLDRDKIHRPSAQNFSRPRYTMAKTKGNESMKKKKNPFMEPPKKQIKLGSSSSNARAAIPTSPHSIDASQEHVESPRRGEDDWALMDTQTLDLLKIRDDVTWYIRKLGLSKLFKLECSEYSQLTKEFLSTVALAFPNHNGDQPAGDGLLLFKIGDANGRISISALCQLFGLPNETAHDFKENSKRKQAAFADWTHFANEPFLPSRSKVSRITHPAIRYVHRLISTTFQCKQEANKVTTDEFYILTTPFIKHEYKANLGLLLAKTFINVRKLAKDLEGNKKLCVRFGRLITAIVLHVGIDIPNYEPLPKPTPLDLHALQHIHFLNRWTKDPTRFCYEFPIGPANTSLVLLPHEDIPSLRSGVVTFQPNEEDFYVPSSEKPSFPMLTYRTLQHAVKTQRRLQERHVLTTGMAAHQALDRVNKLEKIVECQSRFISRLVRVVRHIAPERLFRPSSTAREPYEPDLGEFSLDSELGSEGDDPIDEEESSSHCHT</sequence>
<evidence type="ECO:0000256" key="1">
    <source>
        <dbReference type="SAM" id="MobiDB-lite"/>
    </source>
</evidence>
<feature type="domain" description="Arabidopsis retrotransposon Orf1 C-terminal" evidence="2">
    <location>
        <begin position="190"/>
        <end position="477"/>
    </location>
</feature>
<feature type="compositionally biased region" description="Basic and acidic residues" evidence="1">
    <location>
        <begin position="171"/>
        <end position="183"/>
    </location>
</feature>
<dbReference type="InterPro" id="IPR004312">
    <property type="entry name" value="ATHILA_Orf1_C"/>
</dbReference>
<dbReference type="AlphaFoldDB" id="A0A6D2LAM9"/>
<protein>
    <recommendedName>
        <fullName evidence="2">Arabidopsis retrotransposon Orf1 C-terminal domain-containing protein</fullName>
    </recommendedName>
</protein>
<evidence type="ECO:0000259" key="2">
    <source>
        <dbReference type="Pfam" id="PF03078"/>
    </source>
</evidence>
<keyword evidence="4" id="KW-1185">Reference proteome</keyword>
<comment type="caution">
    <text evidence="3">The sequence shown here is derived from an EMBL/GenBank/DDBJ whole genome shotgun (WGS) entry which is preliminary data.</text>
</comment>
<gene>
    <name evidence="3" type="ORF">MERR_LOCUS45357</name>
</gene>
<evidence type="ECO:0000313" key="3">
    <source>
        <dbReference type="EMBL" id="CAA7058121.1"/>
    </source>
</evidence>
<organism evidence="3 4">
    <name type="scientific">Microthlaspi erraticum</name>
    <dbReference type="NCBI Taxonomy" id="1685480"/>
    <lineage>
        <taxon>Eukaryota</taxon>
        <taxon>Viridiplantae</taxon>
        <taxon>Streptophyta</taxon>
        <taxon>Embryophyta</taxon>
        <taxon>Tracheophyta</taxon>
        <taxon>Spermatophyta</taxon>
        <taxon>Magnoliopsida</taxon>
        <taxon>eudicotyledons</taxon>
        <taxon>Gunneridae</taxon>
        <taxon>Pentapetalae</taxon>
        <taxon>rosids</taxon>
        <taxon>malvids</taxon>
        <taxon>Brassicales</taxon>
        <taxon>Brassicaceae</taxon>
        <taxon>Coluteocarpeae</taxon>
        <taxon>Microthlaspi</taxon>
    </lineage>
</organism>
<accession>A0A6D2LAM9</accession>
<feature type="region of interest" description="Disordered" evidence="1">
    <location>
        <begin position="126"/>
        <end position="183"/>
    </location>
</feature>
<name>A0A6D2LAM9_9BRAS</name>
<dbReference type="Proteomes" id="UP000467841">
    <property type="component" value="Unassembled WGS sequence"/>
</dbReference>
<evidence type="ECO:0000313" key="4">
    <source>
        <dbReference type="Proteomes" id="UP000467841"/>
    </source>
</evidence>
<dbReference type="Pfam" id="PF03078">
    <property type="entry name" value="ATHILA"/>
    <property type="match status" value="1"/>
</dbReference>
<feature type="region of interest" description="Disordered" evidence="1">
    <location>
        <begin position="554"/>
        <end position="592"/>
    </location>
</feature>